<dbReference type="RefSeq" id="WP_264845074.1">
    <property type="nucleotide sequence ID" value="NZ_BPMA01000003.1"/>
</dbReference>
<dbReference type="GO" id="GO:0015920">
    <property type="term" value="P:lipopolysaccharide transport"/>
    <property type="evidence" value="ECO:0007669"/>
    <property type="project" value="TreeGrafter"/>
</dbReference>
<evidence type="ECO:0000313" key="7">
    <source>
        <dbReference type="EMBL" id="GJM49920.1"/>
    </source>
</evidence>
<feature type="transmembrane region" description="Helical" evidence="6">
    <location>
        <begin position="103"/>
        <end position="124"/>
    </location>
</feature>
<dbReference type="GO" id="GO:0043190">
    <property type="term" value="C:ATP-binding cassette (ABC) transporter complex"/>
    <property type="evidence" value="ECO:0007669"/>
    <property type="project" value="TreeGrafter"/>
</dbReference>
<proteinExistence type="predicted"/>
<comment type="caution">
    <text evidence="7">The sequence shown here is derived from an EMBL/GenBank/DDBJ whole genome shotgun (WGS) entry which is preliminary data.</text>
</comment>
<dbReference type="Proteomes" id="UP001207736">
    <property type="component" value="Unassembled WGS sequence"/>
</dbReference>
<feature type="transmembrane region" description="Helical" evidence="6">
    <location>
        <begin position="50"/>
        <end position="76"/>
    </location>
</feature>
<evidence type="ECO:0000313" key="10">
    <source>
        <dbReference type="Proteomes" id="UP001208692"/>
    </source>
</evidence>
<evidence type="ECO:0000256" key="3">
    <source>
        <dbReference type="ARBA" id="ARBA00022692"/>
    </source>
</evidence>
<sequence>MKILDWYILKRYLATFFVMMLLFIPIGIMVDLAEKFGKMSSRNVPLDEILIYYLNFIVHFSNILFPIFLFLSVIWFTSKLANQTEIVAMLSSGISYNRFLRPYIYGAAFLAGLGFLMSMFIVPYSSKIYNEFYDKYLSSEENAGSKGNNLYNQVSDNEIIYVSEFNSKTNIGKNFSLEYFEGITLKQKINAEQIEWIKNDSSQTYRLTNYVKRIIGEREDILIKEMSKDTLFQFKTDDLLPVEYAAETKNFFELNKFIERERLKGSPNIRLYEMVRYKRWSFMATAFILTFIGVAVSSVKRRGGMGINLAFGVLVGFSYVFFDRIFGILSEKSGLSPLMAVVIPNFIFLILAIILIRQARR</sequence>
<dbReference type="EMBL" id="BQKA01000016">
    <property type="protein sequence ID" value="GJM49920.1"/>
    <property type="molecule type" value="Genomic_DNA"/>
</dbReference>
<dbReference type="PANTHER" id="PTHR33529">
    <property type="entry name" value="SLR0882 PROTEIN-RELATED"/>
    <property type="match status" value="1"/>
</dbReference>
<name>A0AAV5AUI2_9FLAO</name>
<feature type="transmembrane region" description="Helical" evidence="6">
    <location>
        <begin position="12"/>
        <end position="30"/>
    </location>
</feature>
<dbReference type="Pfam" id="PF03739">
    <property type="entry name" value="LptF_LptG"/>
    <property type="match status" value="1"/>
</dbReference>
<feature type="transmembrane region" description="Helical" evidence="6">
    <location>
        <begin position="280"/>
        <end position="299"/>
    </location>
</feature>
<feature type="transmembrane region" description="Helical" evidence="6">
    <location>
        <begin position="306"/>
        <end position="322"/>
    </location>
</feature>
<reference evidence="7 10" key="1">
    <citation type="submission" date="2021-11" db="EMBL/GenBank/DDBJ databases">
        <title>Draft genome sequence of Capnocytophaga sp. strain KC07075 isolated from cat oral cavity.</title>
        <authorList>
            <person name="Suzuki M."/>
            <person name="Imaoka K."/>
            <person name="Kimura M."/>
            <person name="Morikawa S."/>
            <person name="Maeda K."/>
        </authorList>
    </citation>
    <scope>NUCLEOTIDE SEQUENCE</scope>
    <source>
        <strain evidence="7">KC07075</strain>
        <strain evidence="8 10">KC07079</strain>
    </source>
</reference>
<gene>
    <name evidence="7" type="ORF">RCZ15_08950</name>
    <name evidence="8" type="ORF">RCZ16_00090</name>
</gene>
<feature type="transmembrane region" description="Helical" evidence="6">
    <location>
        <begin position="334"/>
        <end position="356"/>
    </location>
</feature>
<organism evidence="7 9">
    <name type="scientific">Capnocytophaga catalasegens</name>
    <dbReference type="NCBI Taxonomy" id="1004260"/>
    <lineage>
        <taxon>Bacteria</taxon>
        <taxon>Pseudomonadati</taxon>
        <taxon>Bacteroidota</taxon>
        <taxon>Flavobacteriia</taxon>
        <taxon>Flavobacteriales</taxon>
        <taxon>Flavobacteriaceae</taxon>
        <taxon>Capnocytophaga</taxon>
    </lineage>
</organism>
<evidence type="ECO:0000256" key="6">
    <source>
        <dbReference type="SAM" id="Phobius"/>
    </source>
</evidence>
<keyword evidence="3 6" id="KW-0812">Transmembrane</keyword>
<dbReference type="AlphaFoldDB" id="A0AAV5AUI2"/>
<protein>
    <submittedName>
        <fullName evidence="7">Membrane protein</fullName>
    </submittedName>
</protein>
<evidence type="ECO:0000256" key="5">
    <source>
        <dbReference type="ARBA" id="ARBA00023136"/>
    </source>
</evidence>
<evidence type="ECO:0000313" key="8">
    <source>
        <dbReference type="EMBL" id="GJM51691.1"/>
    </source>
</evidence>
<evidence type="ECO:0000313" key="9">
    <source>
        <dbReference type="Proteomes" id="UP001207736"/>
    </source>
</evidence>
<evidence type="ECO:0000256" key="1">
    <source>
        <dbReference type="ARBA" id="ARBA00004651"/>
    </source>
</evidence>
<keyword evidence="10" id="KW-1185">Reference proteome</keyword>
<dbReference type="PANTHER" id="PTHR33529:SF8">
    <property type="entry name" value="PERMEASE, YJGP_YJGQ FAMILY"/>
    <property type="match status" value="1"/>
</dbReference>
<evidence type="ECO:0000256" key="2">
    <source>
        <dbReference type="ARBA" id="ARBA00022475"/>
    </source>
</evidence>
<dbReference type="InterPro" id="IPR005495">
    <property type="entry name" value="LptG/LptF_permease"/>
</dbReference>
<keyword evidence="5 6" id="KW-0472">Membrane</keyword>
<dbReference type="Proteomes" id="UP001208692">
    <property type="component" value="Unassembled WGS sequence"/>
</dbReference>
<keyword evidence="4 6" id="KW-1133">Transmembrane helix</keyword>
<comment type="subcellular location">
    <subcellularLocation>
        <location evidence="1">Cell membrane</location>
        <topology evidence="1">Multi-pass membrane protein</topology>
    </subcellularLocation>
</comment>
<keyword evidence="2" id="KW-1003">Cell membrane</keyword>
<evidence type="ECO:0000256" key="4">
    <source>
        <dbReference type="ARBA" id="ARBA00022989"/>
    </source>
</evidence>
<dbReference type="EMBL" id="BQKB01000001">
    <property type="protein sequence ID" value="GJM51691.1"/>
    <property type="molecule type" value="Genomic_DNA"/>
</dbReference>
<accession>A0AAV5AUI2</accession>